<dbReference type="AlphaFoldDB" id="A0ABD3I4D6"/>
<dbReference type="Pfam" id="PF00582">
    <property type="entry name" value="Usp"/>
    <property type="match status" value="1"/>
</dbReference>
<dbReference type="SUPFAM" id="SSF52402">
    <property type="entry name" value="Adenine nucleotide alpha hydrolases-like"/>
    <property type="match status" value="1"/>
</dbReference>
<dbReference type="Gene3D" id="3.40.50.620">
    <property type="entry name" value="HUPs"/>
    <property type="match status" value="1"/>
</dbReference>
<proteinExistence type="predicted"/>
<keyword evidence="3" id="KW-1185">Reference proteome</keyword>
<evidence type="ECO:0000313" key="2">
    <source>
        <dbReference type="EMBL" id="KAL3697300.1"/>
    </source>
</evidence>
<name>A0ABD3I4D6_9MARC</name>
<dbReference type="EMBL" id="JBJQOH010000002">
    <property type="protein sequence ID" value="KAL3697300.1"/>
    <property type="molecule type" value="Genomic_DNA"/>
</dbReference>
<evidence type="ECO:0000313" key="3">
    <source>
        <dbReference type="Proteomes" id="UP001633002"/>
    </source>
</evidence>
<gene>
    <name evidence="2" type="ORF">R1sor_011376</name>
</gene>
<comment type="caution">
    <text evidence="2">The sequence shown here is derived from an EMBL/GenBank/DDBJ whole genome shotgun (WGS) entry which is preliminary data.</text>
</comment>
<dbReference type="PANTHER" id="PTHR46100:SF1">
    <property type="entry name" value="OS02G0773200 PROTEIN"/>
    <property type="match status" value="1"/>
</dbReference>
<dbReference type="InterPro" id="IPR006015">
    <property type="entry name" value="Universal_stress_UspA"/>
</dbReference>
<dbReference type="InterPro" id="IPR014729">
    <property type="entry name" value="Rossmann-like_a/b/a_fold"/>
</dbReference>
<dbReference type="PRINTS" id="PR01438">
    <property type="entry name" value="UNVRSLSTRESS"/>
</dbReference>
<protein>
    <recommendedName>
        <fullName evidence="1">UspA domain-containing protein</fullName>
    </recommendedName>
</protein>
<reference evidence="2 3" key="1">
    <citation type="submission" date="2024-09" db="EMBL/GenBank/DDBJ databases">
        <title>Chromosome-scale assembly of Riccia sorocarpa.</title>
        <authorList>
            <person name="Paukszto L."/>
        </authorList>
    </citation>
    <scope>NUCLEOTIDE SEQUENCE [LARGE SCALE GENOMIC DNA]</scope>
    <source>
        <strain evidence="2">LP-2024</strain>
        <tissue evidence="2">Aerial parts of the thallus</tissue>
    </source>
</reference>
<dbReference type="InterPro" id="IPR006016">
    <property type="entry name" value="UspA"/>
</dbReference>
<dbReference type="CDD" id="cd23659">
    <property type="entry name" value="USP_At3g01520-like"/>
    <property type="match status" value="1"/>
</dbReference>
<accession>A0ABD3I4D6</accession>
<evidence type="ECO:0000259" key="1">
    <source>
        <dbReference type="Pfam" id="PF00582"/>
    </source>
</evidence>
<dbReference type="PANTHER" id="PTHR46100">
    <property type="entry name" value="IMP2'P"/>
    <property type="match status" value="1"/>
</dbReference>
<feature type="domain" description="UspA" evidence="1">
    <location>
        <begin position="5"/>
        <end position="158"/>
    </location>
</feature>
<organism evidence="2 3">
    <name type="scientific">Riccia sorocarpa</name>
    <dbReference type="NCBI Taxonomy" id="122646"/>
    <lineage>
        <taxon>Eukaryota</taxon>
        <taxon>Viridiplantae</taxon>
        <taxon>Streptophyta</taxon>
        <taxon>Embryophyta</taxon>
        <taxon>Marchantiophyta</taxon>
        <taxon>Marchantiopsida</taxon>
        <taxon>Marchantiidae</taxon>
        <taxon>Marchantiales</taxon>
        <taxon>Ricciaceae</taxon>
        <taxon>Riccia</taxon>
    </lineage>
</organism>
<sequence>MAQERIVGVALDYSVPAKYAVSWLLKNIVREGDVVLLLIVQKFEQEDGLSNLWEETGAPIINLSDLDDPSISRTHNQLAQDVELRNQLKAAAREKHLTIKAKVYYGDARIKLTQAAVEQKLDCLVTGNRGQGNVKRLLLGSVSDYCVHHVQCPVIVVKQIDDKNSGTCIASPETGSVRKSDAGSSHQIL</sequence>
<dbReference type="Proteomes" id="UP001633002">
    <property type="component" value="Unassembled WGS sequence"/>
</dbReference>